<evidence type="ECO:0000256" key="16">
    <source>
        <dbReference type="PIRSR" id="PIRSR605027-2"/>
    </source>
</evidence>
<feature type="binding site" evidence="16">
    <location>
        <begin position="303"/>
        <end position="305"/>
    </location>
    <ligand>
        <name>UDP-alpha-D-glucuronate</name>
        <dbReference type="ChEBI" id="CHEBI:58052"/>
    </ligand>
</feature>
<sequence length="330" mass="37529">MTMKMKLKLKNVFMLYFLVSVCGLMYALMQLGQPCDCTLHSRQSSDLVHSRDRTISRLQGELKRLQARGNPEEPPKPALPTIYTVTPTYTRLVQKAELTRLSQTLLHVPSLHWVVVEDSPVKTSLVSELLKRSGLRYTHLCTQTPKDFKLQEGDPNWLKPRGVEQRNLALQWLRENRGPSDEGVVYFADDDNTYSLRLFEEMRFTKRVSVWPVGLVGGVRFERPLVERGQVTGFYTAWKPNRPFPMDMAGFAVSLPLLLANPAARFHLSAQRGNLESSLLQALVSIEELEPRASNCTKVLVWHTRTEKPKMKQEDALLLKGLGSDPSVEV</sequence>
<feature type="binding site" evidence="16">
    <location>
        <position position="166"/>
    </location>
    <ligand>
        <name>UDP-alpha-D-glucuronate</name>
        <dbReference type="ChEBI" id="CHEBI:58052"/>
    </ligand>
</feature>
<comment type="pathway">
    <text evidence="21">Protein modification; protein glycosylation.</text>
</comment>
<comment type="catalytic activity">
    <reaction evidence="13 21">
        <text>3-O-(beta-D-galactosyl-(1-&gt;3)-beta-D-galactosyl-(1-&gt;4)-beta-D-xylosyl)-L-seryl-[protein] + UDP-alpha-D-glucuronate = 3-O-(beta-D-GlcA-(1-&gt;3)-beta-D-Gal-(1-&gt;3)-beta-D-Gal-(1-&gt;4)-beta-D-Xyl)-L-seryl-[protein] + UDP + H(+)</text>
        <dbReference type="Rhea" id="RHEA:24168"/>
        <dbReference type="Rhea" id="RHEA-COMP:12571"/>
        <dbReference type="Rhea" id="RHEA-COMP:12573"/>
        <dbReference type="ChEBI" id="CHEBI:15378"/>
        <dbReference type="ChEBI" id="CHEBI:58052"/>
        <dbReference type="ChEBI" id="CHEBI:58223"/>
        <dbReference type="ChEBI" id="CHEBI:132090"/>
        <dbReference type="ChEBI" id="CHEBI:132093"/>
        <dbReference type="EC" id="2.4.1.135"/>
    </reaction>
</comment>
<feature type="binding site" evidence="17">
    <location>
        <position position="191"/>
    </location>
    <ligand>
        <name>Mn(2+)</name>
        <dbReference type="ChEBI" id="CHEBI:29035"/>
    </ligand>
</feature>
<dbReference type="EC" id="2.4.1.135" evidence="3 21"/>
<dbReference type="GO" id="GO:0050650">
    <property type="term" value="P:chondroitin sulfate proteoglycan biosynthetic process"/>
    <property type="evidence" value="ECO:0007669"/>
    <property type="project" value="TreeGrafter"/>
</dbReference>
<feature type="binding site" evidence="16">
    <location>
        <position position="118"/>
    </location>
    <ligand>
        <name>UDP-alpha-D-glucuronate</name>
        <dbReference type="ChEBI" id="CHEBI:58052"/>
    </ligand>
</feature>
<feature type="binding site" evidence="16">
    <location>
        <position position="161"/>
    </location>
    <ligand>
        <name>UDP-alpha-D-glucuronate</name>
        <dbReference type="ChEBI" id="CHEBI:58052"/>
    </ligand>
</feature>
<keyword evidence="5 21" id="KW-0812">Transmembrane</keyword>
<feature type="transmembrane region" description="Helical" evidence="21">
    <location>
        <begin position="12"/>
        <end position="29"/>
    </location>
</feature>
<feature type="disulfide bond" description="Interchain" evidence="19">
    <location>
        <position position="37"/>
    </location>
</feature>
<dbReference type="EMBL" id="JAGXEW010000033">
    <property type="protein sequence ID" value="KAK1154967.1"/>
    <property type="molecule type" value="Genomic_DNA"/>
</dbReference>
<gene>
    <name evidence="22" type="primary">B3GAT3</name>
    <name evidence="23" type="ORF">AOXY_G28012</name>
    <name evidence="22" type="ORF">AOXY_G33236</name>
</gene>
<evidence type="ECO:0000256" key="13">
    <source>
        <dbReference type="ARBA" id="ARBA00047979"/>
    </source>
</evidence>
<evidence type="ECO:0000256" key="9">
    <source>
        <dbReference type="ARBA" id="ARBA00023034"/>
    </source>
</evidence>
<keyword evidence="9 21" id="KW-0333">Golgi apparatus</keyword>
<evidence type="ECO:0000313" key="24">
    <source>
        <dbReference type="Proteomes" id="UP001230051"/>
    </source>
</evidence>
<dbReference type="InterPro" id="IPR029044">
    <property type="entry name" value="Nucleotide-diphossugar_trans"/>
</dbReference>
<evidence type="ECO:0000256" key="10">
    <source>
        <dbReference type="ARBA" id="ARBA00023136"/>
    </source>
</evidence>
<evidence type="ECO:0000256" key="21">
    <source>
        <dbReference type="RuleBase" id="RU363127"/>
    </source>
</evidence>
<keyword evidence="19" id="KW-1015">Disulfide bond</keyword>
<name>A0AAD8CIT3_ACIOX</name>
<keyword evidence="12 17" id="KW-0464">Manganese</keyword>
<comment type="caution">
    <text evidence="22">The sequence shown here is derived from an EMBL/GenBank/DDBJ whole genome shotgun (WGS) entry which is preliminary data.</text>
</comment>
<evidence type="ECO:0000313" key="23">
    <source>
        <dbReference type="EMBL" id="KAK1154967.1"/>
    </source>
</evidence>
<evidence type="ECO:0000256" key="11">
    <source>
        <dbReference type="ARBA" id="ARBA00023180"/>
    </source>
</evidence>
<keyword evidence="8 21" id="KW-1133">Transmembrane helix</keyword>
<feature type="active site" description="Proton donor/acceptor" evidence="15">
    <location>
        <position position="276"/>
    </location>
</feature>
<dbReference type="PANTHER" id="PTHR10896">
    <property type="entry name" value="GALACTOSYLGALACTOSYLXYLOSYLPROTEIN 3-BETA-GLUCURONOSYLTRANSFERASE BETA-1,3-GLUCURONYLTRANSFERASE"/>
    <property type="match status" value="1"/>
</dbReference>
<keyword evidence="4 21" id="KW-0808">Transferase</keyword>
<dbReference type="EMBL" id="JAGXEW010000055">
    <property type="protein sequence ID" value="KAK1150847.1"/>
    <property type="molecule type" value="Genomic_DNA"/>
</dbReference>
<evidence type="ECO:0000256" key="7">
    <source>
        <dbReference type="ARBA" id="ARBA00022968"/>
    </source>
</evidence>
<keyword evidence="10 21" id="KW-0472">Membrane</keyword>
<feature type="glycosylation site" description="N-linked (GlcNAc...) asparagine" evidence="20">
    <location>
        <position position="295"/>
    </location>
</feature>
<feature type="binding site" evidence="16">
    <location>
        <begin position="87"/>
        <end position="89"/>
    </location>
    <ligand>
        <name>UDP-alpha-D-glucuronate</name>
        <dbReference type="ChEBI" id="CHEBI:58052"/>
    </ligand>
</feature>
<dbReference type="GO" id="GO:0000139">
    <property type="term" value="C:Golgi membrane"/>
    <property type="evidence" value="ECO:0007669"/>
    <property type="project" value="UniProtKB-SubCell"/>
</dbReference>
<comment type="cofactor">
    <cofactor evidence="1 17 21">
        <name>Mn(2+)</name>
        <dbReference type="ChEBI" id="CHEBI:29035"/>
    </cofactor>
</comment>
<evidence type="ECO:0000313" key="22">
    <source>
        <dbReference type="EMBL" id="KAK1150847.1"/>
    </source>
</evidence>
<comment type="similarity">
    <text evidence="2 21">Belongs to the glycosyltransferase 43 family.</text>
</comment>
<dbReference type="FunFam" id="3.90.550.10:FF:000010">
    <property type="entry name" value="Galactosylgalactosylxylosylprotein 3-beta-glucuronosyltransferase"/>
    <property type="match status" value="1"/>
</dbReference>
<dbReference type="Pfam" id="PF03360">
    <property type="entry name" value="Glyco_transf_43"/>
    <property type="match status" value="1"/>
</dbReference>
<accession>A0AAD8CIT3</accession>
<reference evidence="22" key="1">
    <citation type="submission" date="2022-02" db="EMBL/GenBank/DDBJ databases">
        <title>Atlantic sturgeon de novo genome assembly.</title>
        <authorList>
            <person name="Stock M."/>
            <person name="Klopp C."/>
            <person name="Guiguen Y."/>
            <person name="Cabau C."/>
            <person name="Parinello H."/>
            <person name="Santidrian Yebra-Pimentel E."/>
            <person name="Kuhl H."/>
            <person name="Dirks R.P."/>
            <person name="Guessner J."/>
            <person name="Wuertz S."/>
            <person name="Du K."/>
            <person name="Schartl M."/>
        </authorList>
    </citation>
    <scope>NUCLEOTIDE SEQUENCE</scope>
    <source>
        <strain evidence="22">STURGEONOMICS-FGT-2020</strain>
        <tissue evidence="22">Whole blood</tissue>
    </source>
</reference>
<evidence type="ECO:0000256" key="20">
    <source>
        <dbReference type="PIRSR" id="PIRSR605027-6"/>
    </source>
</evidence>
<keyword evidence="6 17" id="KW-0479">Metal-binding</keyword>
<feature type="site" description="Interaction with galactose moiety of substrate glycoprotein" evidence="18">
    <location>
        <position position="313"/>
    </location>
</feature>
<evidence type="ECO:0000256" key="12">
    <source>
        <dbReference type="ARBA" id="ARBA00023211"/>
    </source>
</evidence>
<evidence type="ECO:0000256" key="18">
    <source>
        <dbReference type="PIRSR" id="PIRSR605027-4"/>
    </source>
</evidence>
<evidence type="ECO:0000256" key="3">
    <source>
        <dbReference type="ARBA" id="ARBA00012641"/>
    </source>
</evidence>
<proteinExistence type="inferred from homology"/>
<dbReference type="GO" id="GO:0015018">
    <property type="term" value="F:galactosylgalactosylxylosylprotein 3-beta-glucuronosyltransferase activity"/>
    <property type="evidence" value="ECO:0007669"/>
    <property type="project" value="UniProtKB-UniRule"/>
</dbReference>
<evidence type="ECO:0000256" key="14">
    <source>
        <dbReference type="ARBA" id="ARBA00060399"/>
    </source>
</evidence>
<evidence type="ECO:0000256" key="19">
    <source>
        <dbReference type="PIRSR" id="PIRSR605027-5"/>
    </source>
</evidence>
<dbReference type="InterPro" id="IPR005027">
    <property type="entry name" value="Glyco_trans_43"/>
</dbReference>
<evidence type="ECO:0000256" key="15">
    <source>
        <dbReference type="PIRSR" id="PIRSR605027-1"/>
    </source>
</evidence>
<dbReference type="Proteomes" id="UP001230051">
    <property type="component" value="Unassembled WGS sequence"/>
</dbReference>
<organism evidence="22 24">
    <name type="scientific">Acipenser oxyrinchus oxyrinchus</name>
    <dbReference type="NCBI Taxonomy" id="40147"/>
    <lineage>
        <taxon>Eukaryota</taxon>
        <taxon>Metazoa</taxon>
        <taxon>Chordata</taxon>
        <taxon>Craniata</taxon>
        <taxon>Vertebrata</taxon>
        <taxon>Euteleostomi</taxon>
        <taxon>Actinopterygii</taxon>
        <taxon>Chondrostei</taxon>
        <taxon>Acipenseriformes</taxon>
        <taxon>Acipenseridae</taxon>
        <taxon>Acipenser</taxon>
    </lineage>
</organism>
<evidence type="ECO:0000256" key="6">
    <source>
        <dbReference type="ARBA" id="ARBA00022723"/>
    </source>
</evidence>
<keyword evidence="7 21" id="KW-0735">Signal-anchor</keyword>
<feature type="site" description="Interaction with galactose moiety of substrate glycoprotein" evidence="18">
    <location>
        <position position="222"/>
    </location>
</feature>
<dbReference type="GO" id="GO:0046872">
    <property type="term" value="F:metal ion binding"/>
    <property type="evidence" value="ECO:0007669"/>
    <property type="project" value="UniProtKB-KW"/>
</dbReference>
<evidence type="ECO:0000256" key="5">
    <source>
        <dbReference type="ARBA" id="ARBA00022692"/>
    </source>
</evidence>
<comment type="subcellular location">
    <subcellularLocation>
        <location evidence="14">Endomembrane system</location>
        <topology evidence="14">Single-pass type II membrane protein</topology>
    </subcellularLocation>
    <subcellularLocation>
        <location evidence="21">Golgi apparatus membrane</location>
        <topology evidence="21">Single-pass type II membrane protein</topology>
    </subcellularLocation>
</comment>
<keyword evidence="24" id="KW-1185">Reference proteome</keyword>
<feature type="binding site" evidence="16">
    <location>
        <begin position="189"/>
        <end position="191"/>
    </location>
    <ligand>
        <name>UDP-alpha-D-glucuronate</name>
        <dbReference type="ChEBI" id="CHEBI:58052"/>
    </ligand>
</feature>
<protein>
    <recommendedName>
        <fullName evidence="3 21">Galactosylgalactosylxylosylprotein 3-beta-glucuronosyltransferase</fullName>
        <ecNumber evidence="3 21">2.4.1.135</ecNumber>
    </recommendedName>
</protein>
<dbReference type="AlphaFoldDB" id="A0AAD8CIT3"/>
<dbReference type="CDD" id="cd00218">
    <property type="entry name" value="GlcAT-I"/>
    <property type="match status" value="1"/>
</dbReference>
<evidence type="ECO:0000256" key="17">
    <source>
        <dbReference type="PIRSR" id="PIRSR605027-3"/>
    </source>
</evidence>
<evidence type="ECO:0000256" key="1">
    <source>
        <dbReference type="ARBA" id="ARBA00001936"/>
    </source>
</evidence>
<dbReference type="GO" id="GO:0005975">
    <property type="term" value="P:carbohydrate metabolic process"/>
    <property type="evidence" value="ECO:0007669"/>
    <property type="project" value="TreeGrafter"/>
</dbReference>
<keyword evidence="11 20" id="KW-0325">Glycoprotein</keyword>
<dbReference type="SUPFAM" id="SSF53448">
    <property type="entry name" value="Nucleotide-diphospho-sugar transferases"/>
    <property type="match status" value="1"/>
</dbReference>
<evidence type="ECO:0000256" key="2">
    <source>
        <dbReference type="ARBA" id="ARBA00007706"/>
    </source>
</evidence>
<dbReference type="Gene3D" id="3.90.550.10">
    <property type="entry name" value="Spore Coat Polysaccharide Biosynthesis Protein SpsA, Chain A"/>
    <property type="match status" value="1"/>
</dbReference>
<dbReference type="PANTHER" id="PTHR10896:SF65">
    <property type="entry name" value="GALACTOSYLGALACTOSYLXYLOSYLPROTEIN 3-BETA-GLUCURONOSYLTRANSFERASE 3"/>
    <property type="match status" value="1"/>
</dbReference>
<evidence type="ECO:0000256" key="4">
    <source>
        <dbReference type="ARBA" id="ARBA00022679"/>
    </source>
</evidence>
<evidence type="ECO:0000256" key="8">
    <source>
        <dbReference type="ARBA" id="ARBA00022989"/>
    </source>
</evidence>